<feature type="domain" description="Non-structural maintenance of chromosome element 4 C-terminal" evidence="8">
    <location>
        <begin position="220"/>
        <end position="294"/>
    </location>
</feature>
<evidence type="ECO:0000256" key="1">
    <source>
        <dbReference type="ARBA" id="ARBA00004123"/>
    </source>
</evidence>
<comment type="subcellular location">
    <subcellularLocation>
        <location evidence="1 7">Nucleus</location>
    </subcellularLocation>
</comment>
<evidence type="ECO:0000256" key="4">
    <source>
        <dbReference type="ARBA" id="ARBA00023172"/>
    </source>
</evidence>
<dbReference type="InterPro" id="IPR014854">
    <property type="entry name" value="Nse4_C"/>
</dbReference>
<organism evidence="9">
    <name type="scientific">Prasinoderma coloniale</name>
    <dbReference type="NCBI Taxonomy" id="156133"/>
    <lineage>
        <taxon>Eukaryota</taxon>
        <taxon>Viridiplantae</taxon>
        <taxon>Prasinodermophyta</taxon>
        <taxon>Prasinodermophyceae</taxon>
        <taxon>Prasinodermales</taxon>
        <taxon>Prasinodermaceae</taxon>
        <taxon>Prasinoderma</taxon>
    </lineage>
</organism>
<keyword evidence="5 7" id="KW-0234">DNA repair</keyword>
<keyword evidence="4 7" id="KW-0233">DNA recombination</keyword>
<protein>
    <recommendedName>
        <fullName evidence="7">Non-structural maintenance of chromosomes element 4</fullName>
    </recommendedName>
</protein>
<evidence type="ECO:0000256" key="6">
    <source>
        <dbReference type="ARBA" id="ARBA00023242"/>
    </source>
</evidence>
<reference evidence="9" key="1">
    <citation type="submission" date="2021-01" db="EMBL/GenBank/DDBJ databases">
        <authorList>
            <person name="Corre E."/>
            <person name="Pelletier E."/>
            <person name="Niang G."/>
            <person name="Scheremetjew M."/>
            <person name="Finn R."/>
            <person name="Kale V."/>
            <person name="Holt S."/>
            <person name="Cochrane G."/>
            <person name="Meng A."/>
            <person name="Brown T."/>
            <person name="Cohen L."/>
        </authorList>
    </citation>
    <scope>NUCLEOTIDE SEQUENCE</scope>
    <source>
        <strain evidence="9">CCMP1413</strain>
    </source>
</reference>
<sequence length="320" mass="35536">MSAPEGMDPLREKFLLSQDNRRNIRNKYRNLDRAAAANKDQLTQLGTSELVEMIQEANDINNDVVHLREQATDSRVILKLSEYAYDIVKKLKPGAATANPRDVLAGLKRKHARGYDGSDAEIAAGAFDWVGLGATMTKYFRVAPSQGCMMGPLDVEPKAKKQRQAARYGRGELAELATADEVTEHKEGPTDTDRNMTIMRKAHKAFLREEARQPTLPLAINNSSSFAQTVENMFALSFLVRDGHMGLHDGDSDEICVHKHAKPTEDNWARGEAKSTQFAVSFDMKTWRAMQAAASEGNALMPHREPADIAQNARLIADDE</sequence>
<comment type="similarity">
    <text evidence="2 7">Belongs to the NSE4 family.</text>
</comment>
<evidence type="ECO:0000256" key="5">
    <source>
        <dbReference type="ARBA" id="ARBA00023204"/>
    </source>
</evidence>
<evidence type="ECO:0000259" key="8">
    <source>
        <dbReference type="Pfam" id="PF08743"/>
    </source>
</evidence>
<dbReference type="GO" id="GO:0005634">
    <property type="term" value="C:nucleus"/>
    <property type="evidence" value="ECO:0007669"/>
    <property type="project" value="UniProtKB-SubCell"/>
</dbReference>
<dbReference type="GO" id="GO:0030915">
    <property type="term" value="C:Smc5-Smc6 complex"/>
    <property type="evidence" value="ECO:0007669"/>
    <property type="project" value="UniProtKB-UniRule"/>
</dbReference>
<evidence type="ECO:0000313" key="9">
    <source>
        <dbReference type="EMBL" id="CAD8238352.1"/>
    </source>
</evidence>
<dbReference type="GO" id="GO:0006310">
    <property type="term" value="P:DNA recombination"/>
    <property type="evidence" value="ECO:0007669"/>
    <property type="project" value="UniProtKB-UniRule"/>
</dbReference>
<accession>A0A7R9Y1A4</accession>
<dbReference type="GO" id="GO:0006281">
    <property type="term" value="P:DNA repair"/>
    <property type="evidence" value="ECO:0007669"/>
    <property type="project" value="UniProtKB-UniRule"/>
</dbReference>
<comment type="subunit">
    <text evidence="7">Component of the SMC5-SMC6 complex.</text>
</comment>
<keyword evidence="3 7" id="KW-0227">DNA damage</keyword>
<dbReference type="AlphaFoldDB" id="A0A7R9Y1A4"/>
<evidence type="ECO:0000256" key="7">
    <source>
        <dbReference type="RuleBase" id="RU365071"/>
    </source>
</evidence>
<name>A0A7R9Y1A4_9VIRI</name>
<gene>
    <name evidence="9" type="ORF">PCOL08062_LOCUS5625</name>
</gene>
<comment type="function">
    <text evidence="7">Component of the SMC5-SMC6 complex, that promotes sister chromatid alignment after DNA damage and facilitates double-stranded DNA breaks (DSBs) repair via homologous recombination between sister chromatids.</text>
</comment>
<evidence type="ECO:0000256" key="2">
    <source>
        <dbReference type="ARBA" id="ARBA00008997"/>
    </source>
</evidence>
<proteinExistence type="inferred from homology"/>
<evidence type="ECO:0000256" key="3">
    <source>
        <dbReference type="ARBA" id="ARBA00022763"/>
    </source>
</evidence>
<dbReference type="EMBL" id="HBDZ01007368">
    <property type="protein sequence ID" value="CAD8238352.1"/>
    <property type="molecule type" value="Transcribed_RNA"/>
</dbReference>
<dbReference type="PANTHER" id="PTHR16140">
    <property type="entry name" value="NON-STRUCTURAL MAINTENANCE OF CHROMOSOMES ELEMENT 4"/>
    <property type="match status" value="1"/>
</dbReference>
<dbReference type="InterPro" id="IPR027786">
    <property type="entry name" value="Nse4/EID"/>
</dbReference>
<dbReference type="Pfam" id="PF08743">
    <property type="entry name" value="Nse4_C"/>
    <property type="match status" value="1"/>
</dbReference>
<dbReference type="PANTHER" id="PTHR16140:SF0">
    <property type="entry name" value="NON-STRUCTURAL MAINTENANCE OF CHROMOSOMES ELEMENT 4"/>
    <property type="match status" value="1"/>
</dbReference>
<keyword evidence="6 7" id="KW-0539">Nucleus</keyword>